<evidence type="ECO:0000256" key="2">
    <source>
        <dbReference type="ARBA" id="ARBA00011375"/>
    </source>
</evidence>
<gene>
    <name evidence="9" type="ORF">EG68_11554</name>
</gene>
<dbReference type="GO" id="GO:0005739">
    <property type="term" value="C:mitochondrion"/>
    <property type="evidence" value="ECO:0007669"/>
    <property type="project" value="TreeGrafter"/>
</dbReference>
<proteinExistence type="predicted"/>
<evidence type="ECO:0000256" key="1">
    <source>
        <dbReference type="ARBA" id="ARBA00004245"/>
    </source>
</evidence>
<keyword evidence="5" id="KW-0802">TPR repeat</keyword>
<evidence type="ECO:0000256" key="5">
    <source>
        <dbReference type="ARBA" id="ARBA00022803"/>
    </source>
</evidence>
<keyword evidence="10" id="KW-1185">Reference proteome</keyword>
<dbReference type="InterPro" id="IPR049039">
    <property type="entry name" value="RMD1-3_a_helical_rpt"/>
</dbReference>
<dbReference type="SUPFAM" id="SSF48452">
    <property type="entry name" value="TPR-like"/>
    <property type="match status" value="1"/>
</dbReference>
<keyword evidence="6" id="KW-0206">Cytoskeleton</keyword>
<keyword evidence="3" id="KW-0963">Cytoplasm</keyword>
<dbReference type="Pfam" id="PF21033">
    <property type="entry name" value="RMD1-3"/>
    <property type="match status" value="1"/>
</dbReference>
<dbReference type="EMBL" id="JTDE01008565">
    <property type="protein sequence ID" value="KAF7234861.1"/>
    <property type="molecule type" value="Genomic_DNA"/>
</dbReference>
<comment type="caution">
    <text evidence="9">The sequence shown here is derived from an EMBL/GenBank/DDBJ whole genome shotgun (WGS) entry which is preliminary data.</text>
</comment>
<comment type="subcellular location">
    <subcellularLocation>
        <location evidence="1">Cytoplasm</location>
        <location evidence="1">Cytoskeleton</location>
    </subcellularLocation>
</comment>
<evidence type="ECO:0000256" key="3">
    <source>
        <dbReference type="ARBA" id="ARBA00022490"/>
    </source>
</evidence>
<dbReference type="GO" id="GO:0005876">
    <property type="term" value="C:spindle microtubule"/>
    <property type="evidence" value="ECO:0007669"/>
    <property type="project" value="TreeGrafter"/>
</dbReference>
<dbReference type="Gene3D" id="1.25.40.10">
    <property type="entry name" value="Tetratricopeptide repeat domain"/>
    <property type="match status" value="1"/>
</dbReference>
<evidence type="ECO:0000256" key="7">
    <source>
        <dbReference type="ARBA" id="ARBA00039966"/>
    </source>
</evidence>
<sequence>MDEDIESPLQLVKEVNECLKDVGPEPAYKMLMSYIDKPDFKVAPVYGMAAIVCNALMKQYATVDKELYEHYLIRGYRLAKAGILLDESNATCAKYLAVFLDARANFKGLYKWITDSVRMKTAWLKALELNPGDSAIHRGLGIWCYVVADWTWMQRKVASAIFDQPPTSTFQEALKYFMEAEGKHSKSWAITSLWIARCYIKLNKCEAAREYLKECISTADEVSESEQVFETVSALQICQIKREALGLFSDFNMENQA</sequence>
<dbReference type="OrthoDB" id="69711at2759"/>
<keyword evidence="4" id="KW-0677">Repeat</keyword>
<protein>
    <recommendedName>
        <fullName evidence="7">Regulator of microtubule dynamics protein 1</fullName>
    </recommendedName>
    <alternativeName>
        <fullName evidence="8">Protein FAM82B</fullName>
    </alternativeName>
</protein>
<dbReference type="Proteomes" id="UP000822476">
    <property type="component" value="Unassembled WGS sequence"/>
</dbReference>
<dbReference type="AlphaFoldDB" id="A0A8S9YE60"/>
<evidence type="ECO:0000256" key="4">
    <source>
        <dbReference type="ARBA" id="ARBA00022737"/>
    </source>
</evidence>
<dbReference type="GO" id="GO:0008017">
    <property type="term" value="F:microtubule binding"/>
    <property type="evidence" value="ECO:0007669"/>
    <property type="project" value="TreeGrafter"/>
</dbReference>
<accession>A0A8S9YE60</accession>
<dbReference type="PANTHER" id="PTHR16056:SF16">
    <property type="entry name" value="REGULATOR OF MICROTUBULE DYNAMICS PROTEIN 1"/>
    <property type="match status" value="1"/>
</dbReference>
<reference evidence="9" key="1">
    <citation type="submission" date="2019-07" db="EMBL/GenBank/DDBJ databases">
        <title>Annotation for the trematode Paragonimus miyazaki's.</title>
        <authorList>
            <person name="Choi Y.-J."/>
        </authorList>
    </citation>
    <scope>NUCLEOTIDE SEQUENCE</scope>
    <source>
        <strain evidence="9">Japan</strain>
    </source>
</reference>
<dbReference type="InterPro" id="IPR011990">
    <property type="entry name" value="TPR-like_helical_dom_sf"/>
</dbReference>
<dbReference type="GO" id="GO:0097431">
    <property type="term" value="C:mitotic spindle pole"/>
    <property type="evidence" value="ECO:0007669"/>
    <property type="project" value="TreeGrafter"/>
</dbReference>
<name>A0A8S9YE60_9TREM</name>
<organism evidence="9 10">
    <name type="scientific">Paragonimus skrjabini miyazakii</name>
    <dbReference type="NCBI Taxonomy" id="59628"/>
    <lineage>
        <taxon>Eukaryota</taxon>
        <taxon>Metazoa</taxon>
        <taxon>Spiralia</taxon>
        <taxon>Lophotrochozoa</taxon>
        <taxon>Platyhelminthes</taxon>
        <taxon>Trematoda</taxon>
        <taxon>Digenea</taxon>
        <taxon>Plagiorchiida</taxon>
        <taxon>Troglotremata</taxon>
        <taxon>Troglotrematidae</taxon>
        <taxon>Paragonimus</taxon>
    </lineage>
</organism>
<comment type="subunit">
    <text evidence="2">Interacts with microtubules.</text>
</comment>
<evidence type="ECO:0000313" key="9">
    <source>
        <dbReference type="EMBL" id="KAF7234861.1"/>
    </source>
</evidence>
<dbReference type="PANTHER" id="PTHR16056">
    <property type="entry name" value="REGULATOR OF MICROTUBULE DYNAMICS PROTEIN"/>
    <property type="match status" value="1"/>
</dbReference>
<evidence type="ECO:0000256" key="6">
    <source>
        <dbReference type="ARBA" id="ARBA00023212"/>
    </source>
</evidence>
<evidence type="ECO:0000313" key="10">
    <source>
        <dbReference type="Proteomes" id="UP000822476"/>
    </source>
</evidence>
<evidence type="ECO:0000256" key="8">
    <source>
        <dbReference type="ARBA" id="ARBA00041958"/>
    </source>
</evidence>